<accession>A0ABV6DKN7</accession>
<keyword evidence="1" id="KW-0732">Signal</keyword>
<keyword evidence="4" id="KW-1185">Reference proteome</keyword>
<organism evidence="3 4">
    <name type="scientific">Paenibacillus chartarius</name>
    <dbReference type="NCBI Taxonomy" id="747481"/>
    <lineage>
        <taxon>Bacteria</taxon>
        <taxon>Bacillati</taxon>
        <taxon>Bacillota</taxon>
        <taxon>Bacilli</taxon>
        <taxon>Bacillales</taxon>
        <taxon>Paenibacillaceae</taxon>
        <taxon>Paenibacillus</taxon>
    </lineage>
</organism>
<feature type="chain" id="PRO_5046790736" evidence="1">
    <location>
        <begin position="27"/>
        <end position="291"/>
    </location>
</feature>
<protein>
    <submittedName>
        <fullName evidence="3">Stalk domain-containing protein</fullName>
    </submittedName>
</protein>
<dbReference type="SUPFAM" id="SSF55383">
    <property type="entry name" value="Copper amine oxidase, domain N"/>
    <property type="match status" value="1"/>
</dbReference>
<feature type="signal peptide" evidence="1">
    <location>
        <begin position="1"/>
        <end position="26"/>
    </location>
</feature>
<dbReference type="Pfam" id="PF07833">
    <property type="entry name" value="Cu_amine_oxidN1"/>
    <property type="match status" value="1"/>
</dbReference>
<sequence>MKRNKWLLTLGMTAAFSAVFTAGAYADDVLEQVQAYLRPDFQIIVDGATVVFEEPPLIYNDKTYLPLKDLGQSLGAQVIWKGETKSIYVNSRLIPQQQEEEEQAYEQVAMSWPTANYVDYLGGTYILLQFRGAKEALYRESDLIAMGVDVGGLRKVQDKYTKWVFVPQSEVDKRLKQKFTVNYTIQTNYSSGPVDEKDPKKLKAIQAFMKDWSTSPTNNPPVYTQFIVADKTDEPDTYRLLGMENGHLYYYFVNLKILDKNNPDAEYIRDYKKEDIQAGYPDENPYNTYGR</sequence>
<name>A0ABV6DKN7_9BACL</name>
<gene>
    <name evidence="3" type="ORF">ACFFK0_11970</name>
</gene>
<evidence type="ECO:0000313" key="3">
    <source>
        <dbReference type="EMBL" id="MFC0213162.1"/>
    </source>
</evidence>
<evidence type="ECO:0000256" key="1">
    <source>
        <dbReference type="SAM" id="SignalP"/>
    </source>
</evidence>
<dbReference type="InterPro" id="IPR036582">
    <property type="entry name" value="Mao_N_sf"/>
</dbReference>
<dbReference type="EMBL" id="JBHLWN010000046">
    <property type="protein sequence ID" value="MFC0213162.1"/>
    <property type="molecule type" value="Genomic_DNA"/>
</dbReference>
<dbReference type="RefSeq" id="WP_377470423.1">
    <property type="nucleotide sequence ID" value="NZ_JBHLWN010000046.1"/>
</dbReference>
<proteinExistence type="predicted"/>
<comment type="caution">
    <text evidence="3">The sequence shown here is derived from an EMBL/GenBank/DDBJ whole genome shotgun (WGS) entry which is preliminary data.</text>
</comment>
<feature type="domain" description="Copper amine oxidase-like N-terminal" evidence="2">
    <location>
        <begin position="45"/>
        <end position="90"/>
    </location>
</feature>
<reference evidence="3 4" key="1">
    <citation type="submission" date="2024-09" db="EMBL/GenBank/DDBJ databases">
        <authorList>
            <person name="Sun Q."/>
            <person name="Mori K."/>
        </authorList>
    </citation>
    <scope>NUCLEOTIDE SEQUENCE [LARGE SCALE GENOMIC DNA]</scope>
    <source>
        <strain evidence="3 4">CCM 7759</strain>
    </source>
</reference>
<evidence type="ECO:0000313" key="4">
    <source>
        <dbReference type="Proteomes" id="UP001589776"/>
    </source>
</evidence>
<evidence type="ECO:0000259" key="2">
    <source>
        <dbReference type="Pfam" id="PF07833"/>
    </source>
</evidence>
<dbReference type="Proteomes" id="UP001589776">
    <property type="component" value="Unassembled WGS sequence"/>
</dbReference>
<dbReference type="InterPro" id="IPR012854">
    <property type="entry name" value="Cu_amine_oxidase-like_N"/>
</dbReference>